<name>A0A840NSQ9_9PSEU</name>
<evidence type="ECO:0008006" key="3">
    <source>
        <dbReference type="Google" id="ProtNLM"/>
    </source>
</evidence>
<dbReference type="Proteomes" id="UP000580474">
    <property type="component" value="Unassembled WGS sequence"/>
</dbReference>
<sequence length="119" mass="11841">MTVEAALGIGAVVAVFLLAVSAMSALLGQLRCIDASVEAARLAARGDRDGARAAVARLAPAGTTLTISTGPELATAEVTAPPGTGLLPEGWRRSRASAVVEPGVEASGSVEPVRPEAVP</sequence>
<evidence type="ECO:0000313" key="2">
    <source>
        <dbReference type="Proteomes" id="UP000580474"/>
    </source>
</evidence>
<dbReference type="AlphaFoldDB" id="A0A840NSQ9"/>
<evidence type="ECO:0000313" key="1">
    <source>
        <dbReference type="EMBL" id="MBB5072309.1"/>
    </source>
</evidence>
<dbReference type="RefSeq" id="WP_184483572.1">
    <property type="nucleotide sequence ID" value="NZ_JACHIV010000001.1"/>
</dbReference>
<protein>
    <recommendedName>
        <fullName evidence="3">Pilus assembly protein TadE</fullName>
    </recommendedName>
</protein>
<dbReference type="InterPro" id="IPR049790">
    <property type="entry name" value="Rv3655c/TadE"/>
</dbReference>
<keyword evidence="2" id="KW-1185">Reference proteome</keyword>
<reference evidence="1 2" key="1">
    <citation type="submission" date="2020-08" db="EMBL/GenBank/DDBJ databases">
        <title>Sequencing the genomes of 1000 actinobacteria strains.</title>
        <authorList>
            <person name="Klenk H.-P."/>
        </authorList>
    </citation>
    <scope>NUCLEOTIDE SEQUENCE [LARGE SCALE GENOMIC DNA]</scope>
    <source>
        <strain evidence="1 2">DSM 45582</strain>
    </source>
</reference>
<dbReference type="EMBL" id="JACHIV010000001">
    <property type="protein sequence ID" value="MBB5072309.1"/>
    <property type="molecule type" value="Genomic_DNA"/>
</dbReference>
<comment type="caution">
    <text evidence="1">The sequence shown here is derived from an EMBL/GenBank/DDBJ whole genome shotgun (WGS) entry which is preliminary data.</text>
</comment>
<gene>
    <name evidence="1" type="ORF">BJ969_005397</name>
</gene>
<accession>A0A840NSQ9</accession>
<dbReference type="NCBIfam" id="NF041390">
    <property type="entry name" value="TadE_Rv3655c"/>
    <property type="match status" value="1"/>
</dbReference>
<proteinExistence type="predicted"/>
<organism evidence="1 2">
    <name type="scientific">Saccharopolyspora gloriosae</name>
    <dbReference type="NCBI Taxonomy" id="455344"/>
    <lineage>
        <taxon>Bacteria</taxon>
        <taxon>Bacillati</taxon>
        <taxon>Actinomycetota</taxon>
        <taxon>Actinomycetes</taxon>
        <taxon>Pseudonocardiales</taxon>
        <taxon>Pseudonocardiaceae</taxon>
        <taxon>Saccharopolyspora</taxon>
    </lineage>
</organism>